<dbReference type="EMBL" id="DNZF01000015">
    <property type="protein sequence ID" value="HBK52416.1"/>
    <property type="molecule type" value="Genomic_DNA"/>
</dbReference>
<evidence type="ECO:0000259" key="1">
    <source>
        <dbReference type="PROSITE" id="PS50851"/>
    </source>
</evidence>
<name>A0A354YUQ1_9FIRM</name>
<evidence type="ECO:0000313" key="3">
    <source>
        <dbReference type="Proteomes" id="UP000263273"/>
    </source>
</evidence>
<dbReference type="InterPro" id="IPR002545">
    <property type="entry name" value="CheW-lke_dom"/>
</dbReference>
<reference evidence="2 3" key="1">
    <citation type="journal article" date="2018" name="Nat. Biotechnol.">
        <title>A standardized bacterial taxonomy based on genome phylogeny substantially revises the tree of life.</title>
        <authorList>
            <person name="Parks D.H."/>
            <person name="Chuvochina M."/>
            <person name="Waite D.W."/>
            <person name="Rinke C."/>
            <person name="Skarshewski A."/>
            <person name="Chaumeil P.A."/>
            <person name="Hugenholtz P."/>
        </authorList>
    </citation>
    <scope>NUCLEOTIDE SEQUENCE [LARGE SCALE GENOMIC DNA]</scope>
    <source>
        <strain evidence="2">UBA10948</strain>
    </source>
</reference>
<dbReference type="SUPFAM" id="SSF50341">
    <property type="entry name" value="CheW-like"/>
    <property type="match status" value="1"/>
</dbReference>
<dbReference type="SMART" id="SM00260">
    <property type="entry name" value="CheW"/>
    <property type="match status" value="1"/>
</dbReference>
<dbReference type="Proteomes" id="UP000263273">
    <property type="component" value="Unassembled WGS sequence"/>
</dbReference>
<feature type="domain" description="CheW-like" evidence="1">
    <location>
        <begin position="17"/>
        <end position="158"/>
    </location>
</feature>
<dbReference type="RefSeq" id="WP_276619495.1">
    <property type="nucleotide sequence ID" value="NZ_DCDX01000076.1"/>
</dbReference>
<sequence length="165" mass="18522">MSEILDEAVLQEEDTQKGKFLTFLVGKEEYGIEIKYVTEIIGGIQAITEIPDVPEYVKGIINLRGKIIPVMDVNLRFNKEARDYNDRTCIIVIDIEELSVGLIVDNVAEVISIADTDIVPPPDVRAGFHNRYIKGIGKIGSEVKLILDCQRLLSTEELENLDYIS</sequence>
<comment type="caution">
    <text evidence="2">The sequence shown here is derived from an EMBL/GenBank/DDBJ whole genome shotgun (WGS) entry which is preliminary data.</text>
</comment>
<dbReference type="PANTHER" id="PTHR22617:SF23">
    <property type="entry name" value="CHEMOTAXIS PROTEIN CHEW"/>
    <property type="match status" value="1"/>
</dbReference>
<dbReference type="Gene3D" id="2.40.50.180">
    <property type="entry name" value="CheA-289, Domain 4"/>
    <property type="match status" value="1"/>
</dbReference>
<gene>
    <name evidence="2" type="ORF">DDZ44_00565</name>
</gene>
<dbReference type="GO" id="GO:0007165">
    <property type="term" value="P:signal transduction"/>
    <property type="evidence" value="ECO:0007669"/>
    <property type="project" value="InterPro"/>
</dbReference>
<organism evidence="2 3">
    <name type="scientific">Syntrophomonas wolfei</name>
    <dbReference type="NCBI Taxonomy" id="863"/>
    <lineage>
        <taxon>Bacteria</taxon>
        <taxon>Bacillati</taxon>
        <taxon>Bacillota</taxon>
        <taxon>Clostridia</taxon>
        <taxon>Eubacteriales</taxon>
        <taxon>Syntrophomonadaceae</taxon>
        <taxon>Syntrophomonas</taxon>
    </lineage>
</organism>
<accession>A0A354YUQ1</accession>
<protein>
    <submittedName>
        <fullName evidence="2">Chemotaxis protein CheW</fullName>
    </submittedName>
</protein>
<dbReference type="PANTHER" id="PTHR22617">
    <property type="entry name" value="CHEMOTAXIS SENSOR HISTIDINE KINASE-RELATED"/>
    <property type="match status" value="1"/>
</dbReference>
<dbReference type="STRING" id="378794.GCA_001570625_00817"/>
<dbReference type="InterPro" id="IPR039315">
    <property type="entry name" value="CheW"/>
</dbReference>
<dbReference type="InterPro" id="IPR036061">
    <property type="entry name" value="CheW-like_dom_sf"/>
</dbReference>
<dbReference type="Gene3D" id="2.30.30.40">
    <property type="entry name" value="SH3 Domains"/>
    <property type="match status" value="1"/>
</dbReference>
<dbReference type="PROSITE" id="PS50851">
    <property type="entry name" value="CHEW"/>
    <property type="match status" value="1"/>
</dbReference>
<evidence type="ECO:0000313" key="2">
    <source>
        <dbReference type="EMBL" id="HBK52416.1"/>
    </source>
</evidence>
<dbReference type="GO" id="GO:0006935">
    <property type="term" value="P:chemotaxis"/>
    <property type="evidence" value="ECO:0007669"/>
    <property type="project" value="InterPro"/>
</dbReference>
<dbReference type="AlphaFoldDB" id="A0A354YUQ1"/>
<dbReference type="GO" id="GO:0005829">
    <property type="term" value="C:cytosol"/>
    <property type="evidence" value="ECO:0007669"/>
    <property type="project" value="TreeGrafter"/>
</dbReference>
<dbReference type="Pfam" id="PF01584">
    <property type="entry name" value="CheW"/>
    <property type="match status" value="1"/>
</dbReference>
<proteinExistence type="predicted"/>